<dbReference type="RefSeq" id="WP_011067817.1">
    <property type="nucleotide sequence ID" value="NC_004193.1"/>
</dbReference>
<name>Q8EL13_OCEIH</name>
<gene>
    <name evidence="3" type="ordered locus">OB3419</name>
</gene>
<dbReference type="PANTHER" id="PTHR43489">
    <property type="entry name" value="ISOMERASE"/>
    <property type="match status" value="1"/>
</dbReference>
<evidence type="ECO:0000259" key="2">
    <source>
        <dbReference type="Pfam" id="PF01261"/>
    </source>
</evidence>
<dbReference type="Gene3D" id="3.20.20.150">
    <property type="entry name" value="Divalent-metal-dependent TIM barrel enzymes"/>
    <property type="match status" value="1"/>
</dbReference>
<dbReference type="PANTHER" id="PTHR43489:SF7">
    <property type="entry name" value="3-DEHYDRO-D-GULOSIDE 4-EPIMERASE-RELATED"/>
    <property type="match status" value="1"/>
</dbReference>
<dbReference type="OrthoDB" id="9782669at2"/>
<dbReference type="SUPFAM" id="SSF51658">
    <property type="entry name" value="Xylose isomerase-like"/>
    <property type="match status" value="1"/>
</dbReference>
<organism evidence="3 4">
    <name type="scientific">Oceanobacillus iheyensis (strain DSM 14371 / CIP 107618 / JCM 11309 / KCTC 3954 / HTE831)</name>
    <dbReference type="NCBI Taxonomy" id="221109"/>
    <lineage>
        <taxon>Bacteria</taxon>
        <taxon>Bacillati</taxon>
        <taxon>Bacillota</taxon>
        <taxon>Bacilli</taxon>
        <taxon>Bacillales</taxon>
        <taxon>Bacillaceae</taxon>
        <taxon>Oceanobacillus</taxon>
    </lineage>
</organism>
<dbReference type="KEGG" id="oih:OB3419"/>
<reference evidence="3 4" key="2">
    <citation type="journal article" date="2002" name="Nucleic Acids Res.">
        <title>Genome sequence of Oceanobacillus iheyensis isolated from the Iheya Ridge and its unexpected adaptive capabilities to extreme environments.</title>
        <authorList>
            <person name="Takami H."/>
            <person name="Takaki Y."/>
            <person name="Uchiyama I."/>
        </authorList>
    </citation>
    <scope>NUCLEOTIDE SEQUENCE [LARGE SCALE GENOMIC DNA]</scope>
    <source>
        <strain evidence="4">DSM 14371 / CIP 107618 / JCM 11309 / KCTC 3954 / HTE831</strain>
    </source>
</reference>
<dbReference type="GO" id="GO:0016853">
    <property type="term" value="F:isomerase activity"/>
    <property type="evidence" value="ECO:0007669"/>
    <property type="project" value="UniProtKB-KW"/>
</dbReference>
<dbReference type="PhylomeDB" id="Q8EL13"/>
<dbReference type="EMBL" id="BA000028">
    <property type="protein sequence ID" value="BAC15375.1"/>
    <property type="molecule type" value="Genomic_DNA"/>
</dbReference>
<accession>Q8EL13</accession>
<evidence type="ECO:0000313" key="4">
    <source>
        <dbReference type="Proteomes" id="UP000000822"/>
    </source>
</evidence>
<sequence>MRKGINQWCYPEGTPIEKVFSYSNQSNFHAVELNLSMNGPGLTMETTLSDVRKLKELASNYSIQLNSVSTDLLWKYPLSHTDKVIREKGRAVIEKQLEFAAELGANTILVVPGIVNGETNYKDCYDRSQEVIGKLIPLAEEKNVTIAIENVWNKFLLSPLEMASYVDSFSSKYVGVYFDVGNVLQFGYPEQWIEILSYRIKKVHVKDFDTKVGNISGFVPLLAGDVNWRSVIQSLNDIGYMDTLTAELTPYDFGPDLLARETSRSLDIIIEAG</sequence>
<reference evidence="3 4" key="1">
    <citation type="journal article" date="2001" name="FEMS Microbiol. Lett.">
        <title>Oceanobacillus iheyensis gen. nov., sp. nov., a deep-sea extremely halotolerant and alkaliphilic species isolated from a depth of 1050 m on the Iheya Ridge.</title>
        <authorList>
            <person name="Lu J."/>
            <person name="Nogi Y."/>
            <person name="Takami H."/>
        </authorList>
    </citation>
    <scope>NUCLEOTIDE SEQUENCE [LARGE SCALE GENOMIC DNA]</scope>
    <source>
        <strain evidence="4">DSM 14371 / CIP 107618 / JCM 11309 / KCTC 3954 / HTE831</strain>
    </source>
</reference>
<feature type="domain" description="Xylose isomerase-like TIM barrel" evidence="2">
    <location>
        <begin position="25"/>
        <end position="265"/>
    </location>
</feature>
<dbReference type="InterPro" id="IPR013022">
    <property type="entry name" value="Xyl_isomerase-like_TIM-brl"/>
</dbReference>
<dbReference type="AlphaFoldDB" id="Q8EL13"/>
<dbReference type="InterPro" id="IPR050417">
    <property type="entry name" value="Sugar_Epim/Isomerase"/>
</dbReference>
<evidence type="ECO:0000256" key="1">
    <source>
        <dbReference type="ARBA" id="ARBA00023235"/>
    </source>
</evidence>
<proteinExistence type="predicted"/>
<dbReference type="HOGENOM" id="CLU_073260_0_0_9"/>
<keyword evidence="4" id="KW-1185">Reference proteome</keyword>
<dbReference type="InterPro" id="IPR036237">
    <property type="entry name" value="Xyl_isomerase-like_sf"/>
</dbReference>
<evidence type="ECO:0000313" key="3">
    <source>
        <dbReference type="EMBL" id="BAC15375.1"/>
    </source>
</evidence>
<dbReference type="eggNOG" id="COG1082">
    <property type="taxonomic scope" value="Bacteria"/>
</dbReference>
<dbReference type="Proteomes" id="UP000000822">
    <property type="component" value="Chromosome"/>
</dbReference>
<dbReference type="Pfam" id="PF01261">
    <property type="entry name" value="AP_endonuc_2"/>
    <property type="match status" value="1"/>
</dbReference>
<keyword evidence="1" id="KW-0413">Isomerase</keyword>
<protein>
    <recommendedName>
        <fullName evidence="2">Xylose isomerase-like TIM barrel domain-containing protein</fullName>
    </recommendedName>
</protein>
<dbReference type="STRING" id="221109.gene:10735671"/>